<feature type="transmembrane region" description="Helical" evidence="9">
    <location>
        <begin position="271"/>
        <end position="292"/>
    </location>
</feature>
<dbReference type="GO" id="GO:0015347">
    <property type="term" value="F:sodium-independent organic anion transmembrane transporter activity"/>
    <property type="evidence" value="ECO:0007669"/>
    <property type="project" value="TreeGrafter"/>
</dbReference>
<evidence type="ECO:0000256" key="4">
    <source>
        <dbReference type="ARBA" id="ARBA00022692"/>
    </source>
</evidence>
<proteinExistence type="inferred from homology"/>
<feature type="transmembrane region" description="Helical" evidence="9">
    <location>
        <begin position="464"/>
        <end position="487"/>
    </location>
</feature>
<keyword evidence="11" id="KW-1185">Reference proteome</keyword>
<keyword evidence="7" id="KW-1015">Disulfide bond</keyword>
<gene>
    <name evidence="12" type="primary">Slco6a1</name>
</gene>
<reference evidence="12" key="1">
    <citation type="submission" date="2025-08" db="UniProtKB">
        <authorList>
            <consortium name="RefSeq"/>
        </authorList>
    </citation>
    <scope>IDENTIFICATION</scope>
    <source>
        <tissue evidence="12">Kidney</tissue>
    </source>
</reference>
<dbReference type="GO" id="GO:0016323">
    <property type="term" value="C:basolateral plasma membrane"/>
    <property type="evidence" value="ECO:0007669"/>
    <property type="project" value="TreeGrafter"/>
</dbReference>
<dbReference type="PANTHER" id="PTHR11388:SF95">
    <property type="entry name" value="SOLUTE CARRIER ORGANIC ANION TRANSPORTER FAMILY MEMBER 6A1"/>
    <property type="match status" value="1"/>
</dbReference>
<evidence type="ECO:0000256" key="6">
    <source>
        <dbReference type="ARBA" id="ARBA00023136"/>
    </source>
</evidence>
<keyword evidence="5 9" id="KW-1133">Transmembrane helix</keyword>
<name>A0A1S3FLN2_DIPOR</name>
<dbReference type="SUPFAM" id="SSF103473">
    <property type="entry name" value="MFS general substrate transporter"/>
    <property type="match status" value="1"/>
</dbReference>
<dbReference type="PANTHER" id="PTHR11388">
    <property type="entry name" value="ORGANIC ANION TRANSPORTER"/>
    <property type="match status" value="1"/>
</dbReference>
<dbReference type="SUPFAM" id="SSF100895">
    <property type="entry name" value="Kazal-type serine protease inhibitors"/>
    <property type="match status" value="1"/>
</dbReference>
<feature type="transmembrane region" description="Helical" evidence="9">
    <location>
        <begin position="362"/>
        <end position="385"/>
    </location>
</feature>
<dbReference type="FunFam" id="1.20.1250.20:FF:000363">
    <property type="entry name" value="Solute carrier organic anion transporter family member"/>
    <property type="match status" value="1"/>
</dbReference>
<keyword evidence="4 9" id="KW-0812">Transmembrane</keyword>
<evidence type="ECO:0000256" key="5">
    <source>
        <dbReference type="ARBA" id="ARBA00022989"/>
    </source>
</evidence>
<feature type="transmembrane region" description="Helical" evidence="9">
    <location>
        <begin position="499"/>
        <end position="518"/>
    </location>
</feature>
<evidence type="ECO:0000256" key="1">
    <source>
        <dbReference type="ARBA" id="ARBA00004651"/>
    </source>
</evidence>
<feature type="transmembrane region" description="Helical" evidence="9">
    <location>
        <begin position="744"/>
        <end position="766"/>
    </location>
</feature>
<evidence type="ECO:0000256" key="8">
    <source>
        <dbReference type="SAM" id="MobiDB-lite"/>
    </source>
</evidence>
<dbReference type="Proteomes" id="UP000081671">
    <property type="component" value="Unplaced"/>
</dbReference>
<dbReference type="InterPro" id="IPR036058">
    <property type="entry name" value="Kazal_dom_sf"/>
</dbReference>
<dbReference type="CTD" id="133482"/>
<evidence type="ECO:0000259" key="10">
    <source>
        <dbReference type="PROSITE" id="PS51465"/>
    </source>
</evidence>
<feature type="transmembrane region" description="Helical" evidence="9">
    <location>
        <begin position="189"/>
        <end position="208"/>
    </location>
</feature>
<dbReference type="PROSITE" id="PS51465">
    <property type="entry name" value="KAZAL_2"/>
    <property type="match status" value="1"/>
</dbReference>
<evidence type="ECO:0000256" key="2">
    <source>
        <dbReference type="ARBA" id="ARBA00009657"/>
    </source>
</evidence>
<dbReference type="GeneID" id="105989800"/>
<dbReference type="OrthoDB" id="5062115at2759"/>
<dbReference type="InterPro" id="IPR002350">
    <property type="entry name" value="Kazal_dom"/>
</dbReference>
<keyword evidence="3" id="KW-1003">Cell membrane</keyword>
<sequence length="823" mass="91859">MKQALLEGRSEAKPPSSPKTLSALVMQARTMKLTAPAQEGWPMKKLSLVPQEDRPSPSALSWDERSIRTQSVISTEEKASDKALNPLYLTVIPAAMMKFSRFQKKKQAETELAEGQPVGTEEKAKVIDDTCGLACIVIPWCQQFNNVYSFLVLYCILVLAQGTVFGLVDLSNANFHKEYEVRTWQKLTLTLTYDVTSCLAALFIAYYGGKGNRARWIACSSFLIGFGSFLFAVPYFSAKIHRSMLEIEDICQENKNINFCPRSGTVFQIKYLVCFILGQMVQGIAGMALYILGMTLLDDNVSTYSSGIYLGIGDASEILGYGLGFTVGAPHLKTNNNTLMQSSTYYESDQPIKWYSTWWMDFLLVSAVAWSTFIPLSCFPTVMLGSEKIKAEKKKENTLIYTKDKESEANIKDLFVSVWGLMKNPLFMCQTLCKSIEAIIIIGASKFLPVYIENQFILTPRMATLLTGVILIPGGSIGHFLGGFIVSKLKLSCKGLLRFVMLTSAVSAACLSLVIFVHCDPDKVAGINENYDGTGEVGNLTAPCNAHCRCSAMVYFSVCGRDDVEYFSPCFAGCKRSKVLNREKAYYNCSCIKNGLLNSDIEGDFIDALPGKCDTKCYKLPLFFAFIFSAIIFSCFSSIPLNLIIFRKQTQRKASQYFLMCLLAQRRGCTQTPSWGEEKTHATFLLAKQVSPLRIIVEPGSVPQRTIPGPLIFEWTIRSSCTFRDANICGHKGRCWIYNKMKMASIWVGICFFCKLYTILLSGIGLHLMNRFKKESIDDLSLQLEEELGEFPKFFSRTSVGLDAWFFVTGLLTAIARVCVILE</sequence>
<feature type="transmembrane region" description="Helical" evidence="9">
    <location>
        <begin position="214"/>
        <end position="236"/>
    </location>
</feature>
<comment type="similarity">
    <text evidence="2">Belongs to the organo anion transporter (TC 2.A.60) family.</text>
</comment>
<evidence type="ECO:0000256" key="3">
    <source>
        <dbReference type="ARBA" id="ARBA00022475"/>
    </source>
</evidence>
<dbReference type="AlphaFoldDB" id="A0A1S3FLN2"/>
<feature type="transmembrane region" description="Helical" evidence="9">
    <location>
        <begin position="622"/>
        <end position="646"/>
    </location>
</feature>
<protein>
    <submittedName>
        <fullName evidence="12">Solute carrier organic anion transporter family member 6A1</fullName>
    </submittedName>
</protein>
<feature type="transmembrane region" description="Helical" evidence="9">
    <location>
        <begin position="147"/>
        <end position="168"/>
    </location>
</feature>
<evidence type="ECO:0000256" key="7">
    <source>
        <dbReference type="ARBA" id="ARBA00023157"/>
    </source>
</evidence>
<feature type="region of interest" description="Disordered" evidence="8">
    <location>
        <begin position="34"/>
        <end position="61"/>
    </location>
</feature>
<dbReference type="InterPro" id="IPR004156">
    <property type="entry name" value="OATP"/>
</dbReference>
<dbReference type="KEGG" id="dord:105989800"/>
<dbReference type="InterPro" id="IPR036259">
    <property type="entry name" value="MFS_trans_sf"/>
</dbReference>
<feature type="domain" description="Kazal-like" evidence="10">
    <location>
        <begin position="538"/>
        <end position="593"/>
    </location>
</feature>
<dbReference type="Gene3D" id="1.20.1250.20">
    <property type="entry name" value="MFS general substrate transporter like domains"/>
    <property type="match status" value="1"/>
</dbReference>
<dbReference type="GO" id="GO:0043252">
    <property type="term" value="P:sodium-independent organic anion transport"/>
    <property type="evidence" value="ECO:0007669"/>
    <property type="project" value="TreeGrafter"/>
</dbReference>
<evidence type="ECO:0000256" key="9">
    <source>
        <dbReference type="SAM" id="Phobius"/>
    </source>
</evidence>
<keyword evidence="6 9" id="KW-0472">Membrane</keyword>
<evidence type="ECO:0000313" key="12">
    <source>
        <dbReference type="RefSeq" id="XP_012877471.1"/>
    </source>
</evidence>
<evidence type="ECO:0000313" key="11">
    <source>
        <dbReference type="Proteomes" id="UP000081671"/>
    </source>
</evidence>
<feature type="transmembrane region" description="Helical" evidence="9">
    <location>
        <begin position="804"/>
        <end position="822"/>
    </location>
</feature>
<organism evidence="11 12">
    <name type="scientific">Dipodomys ordii</name>
    <name type="common">Ord's kangaroo rat</name>
    <dbReference type="NCBI Taxonomy" id="10020"/>
    <lineage>
        <taxon>Eukaryota</taxon>
        <taxon>Metazoa</taxon>
        <taxon>Chordata</taxon>
        <taxon>Craniata</taxon>
        <taxon>Vertebrata</taxon>
        <taxon>Euteleostomi</taxon>
        <taxon>Mammalia</taxon>
        <taxon>Eutheria</taxon>
        <taxon>Euarchontoglires</taxon>
        <taxon>Glires</taxon>
        <taxon>Rodentia</taxon>
        <taxon>Castorimorpha</taxon>
        <taxon>Heteromyidae</taxon>
        <taxon>Dipodomyinae</taxon>
        <taxon>Dipodomys</taxon>
    </lineage>
</organism>
<dbReference type="Pfam" id="PF03137">
    <property type="entry name" value="OATP"/>
    <property type="match status" value="2"/>
</dbReference>
<dbReference type="RefSeq" id="XP_012877471.1">
    <property type="nucleotide sequence ID" value="XM_013022017.1"/>
</dbReference>
<accession>A0A1S3FLN2</accession>
<comment type="subcellular location">
    <subcellularLocation>
        <location evidence="1">Cell membrane</location>
        <topology evidence="1">Multi-pass membrane protein</topology>
    </subcellularLocation>
</comment>
<dbReference type="Pfam" id="PF07648">
    <property type="entry name" value="Kazal_2"/>
    <property type="match status" value="1"/>
</dbReference>
<dbReference type="InParanoid" id="A0A1S3FLN2"/>